<name>A0A1R3G610_9ROSI</name>
<dbReference type="AlphaFoldDB" id="A0A1R3G610"/>
<dbReference type="EMBL" id="AWUE01023513">
    <property type="protein sequence ID" value="OMO53528.1"/>
    <property type="molecule type" value="Genomic_DNA"/>
</dbReference>
<comment type="caution">
    <text evidence="1">The sequence shown here is derived from an EMBL/GenBank/DDBJ whole genome shotgun (WGS) entry which is preliminary data.</text>
</comment>
<sequence length="59" mass="6778">MTDGAEKERSESAICIDQRRFYPSCLVCPRSPLSLRSAFEIKGLEKVRRGTQLRHNRSP</sequence>
<dbReference type="Proteomes" id="UP000187203">
    <property type="component" value="Unassembled WGS sequence"/>
</dbReference>
<keyword evidence="2" id="KW-1185">Reference proteome</keyword>
<organism evidence="1 2">
    <name type="scientific">Corchorus olitorius</name>
    <dbReference type="NCBI Taxonomy" id="93759"/>
    <lineage>
        <taxon>Eukaryota</taxon>
        <taxon>Viridiplantae</taxon>
        <taxon>Streptophyta</taxon>
        <taxon>Embryophyta</taxon>
        <taxon>Tracheophyta</taxon>
        <taxon>Spermatophyta</taxon>
        <taxon>Magnoliopsida</taxon>
        <taxon>eudicotyledons</taxon>
        <taxon>Gunneridae</taxon>
        <taxon>Pentapetalae</taxon>
        <taxon>rosids</taxon>
        <taxon>malvids</taxon>
        <taxon>Malvales</taxon>
        <taxon>Malvaceae</taxon>
        <taxon>Grewioideae</taxon>
        <taxon>Apeibeae</taxon>
        <taxon>Corchorus</taxon>
    </lineage>
</organism>
<gene>
    <name evidence="1" type="ORF">COLO4_36707</name>
</gene>
<accession>A0A1R3G610</accession>
<reference evidence="2" key="1">
    <citation type="submission" date="2013-09" db="EMBL/GenBank/DDBJ databases">
        <title>Corchorus olitorius genome sequencing.</title>
        <authorList>
            <person name="Alam M."/>
            <person name="Haque M.S."/>
            <person name="Islam M.S."/>
            <person name="Emdad E.M."/>
            <person name="Islam M.M."/>
            <person name="Ahmed B."/>
            <person name="Halim A."/>
            <person name="Hossen Q.M.M."/>
            <person name="Hossain M.Z."/>
            <person name="Ahmed R."/>
            <person name="Khan M.M."/>
            <person name="Islam R."/>
            <person name="Rashid M.M."/>
            <person name="Khan S.A."/>
            <person name="Rahman M.S."/>
            <person name="Alam M."/>
            <person name="Yahiya A.S."/>
            <person name="Khan M.S."/>
            <person name="Azam M.S."/>
            <person name="Haque T."/>
            <person name="Lashkar M.Z.H."/>
            <person name="Akhand A.I."/>
            <person name="Morshed G."/>
            <person name="Roy S."/>
            <person name="Uddin K.S."/>
            <person name="Rabeya T."/>
            <person name="Hossain A.S."/>
            <person name="Chowdhury A."/>
            <person name="Snigdha A.R."/>
            <person name="Mortoza M.S."/>
            <person name="Matin S.A."/>
            <person name="Hoque S.M.E."/>
            <person name="Islam M.K."/>
            <person name="Roy D.K."/>
            <person name="Haider R."/>
            <person name="Moosa M.M."/>
            <person name="Elias S.M."/>
            <person name="Hasan A.M."/>
            <person name="Jahan S."/>
            <person name="Shafiuddin M."/>
            <person name="Mahmood N."/>
            <person name="Shommy N.S."/>
        </authorList>
    </citation>
    <scope>NUCLEOTIDE SEQUENCE [LARGE SCALE GENOMIC DNA]</scope>
    <source>
        <strain evidence="2">cv. O-4</strain>
    </source>
</reference>
<evidence type="ECO:0000313" key="1">
    <source>
        <dbReference type="EMBL" id="OMO53528.1"/>
    </source>
</evidence>
<evidence type="ECO:0000313" key="2">
    <source>
        <dbReference type="Proteomes" id="UP000187203"/>
    </source>
</evidence>
<protein>
    <submittedName>
        <fullName evidence="1">Uncharacterized protein</fullName>
    </submittedName>
</protein>
<proteinExistence type="predicted"/>